<accession>A0A0G4FI77</accession>
<dbReference type="VEuPathDB" id="CryptoDB:Cvel_17081"/>
<reference evidence="2" key="1">
    <citation type="submission" date="2014-11" db="EMBL/GenBank/DDBJ databases">
        <authorList>
            <person name="Otto D Thomas"/>
            <person name="Naeem Raeece"/>
        </authorList>
    </citation>
    <scope>NUCLEOTIDE SEQUENCE</scope>
</reference>
<name>A0A0G4FI77_9ALVE</name>
<evidence type="ECO:0000313" key="2">
    <source>
        <dbReference type="EMBL" id="CEM13033.1"/>
    </source>
</evidence>
<dbReference type="PhylomeDB" id="A0A0G4FI77"/>
<proteinExistence type="predicted"/>
<dbReference type="AlphaFoldDB" id="A0A0G4FI77"/>
<feature type="region of interest" description="Disordered" evidence="1">
    <location>
        <begin position="282"/>
        <end position="469"/>
    </location>
</feature>
<organism evidence="2">
    <name type="scientific">Chromera velia CCMP2878</name>
    <dbReference type="NCBI Taxonomy" id="1169474"/>
    <lineage>
        <taxon>Eukaryota</taxon>
        <taxon>Sar</taxon>
        <taxon>Alveolata</taxon>
        <taxon>Colpodellida</taxon>
        <taxon>Chromeraceae</taxon>
        <taxon>Chromera</taxon>
    </lineage>
</organism>
<dbReference type="EMBL" id="CDMZ01000382">
    <property type="protein sequence ID" value="CEM13033.1"/>
    <property type="molecule type" value="Genomic_DNA"/>
</dbReference>
<feature type="compositionally biased region" description="Gly residues" evidence="1">
    <location>
        <begin position="358"/>
        <end position="380"/>
    </location>
</feature>
<gene>
    <name evidence="2" type="ORF">Cvel_17081</name>
</gene>
<feature type="region of interest" description="Disordered" evidence="1">
    <location>
        <begin position="247"/>
        <end position="266"/>
    </location>
</feature>
<feature type="compositionally biased region" description="Basic and acidic residues" evidence="1">
    <location>
        <begin position="425"/>
        <end position="449"/>
    </location>
</feature>
<evidence type="ECO:0000256" key="1">
    <source>
        <dbReference type="SAM" id="MobiDB-lite"/>
    </source>
</evidence>
<sequence>MTGIKGDSWRSGSATRMQDKIQEARGVFPGDMGFDLKEDSLKKIMSQNQGVYLYLPPQPRRIEIPEGWTTSMSLRVSIASDTTCRGKRRGRYYMHTALNYLDKPKQEWIEADRELKETDSLSKIEPPGAEYAYWTPLEGKFWTVRLSMAVGFPERYYGYKWIEFQNYVFPSSYGPDPVAASIRAYIEGGDQMMEHFWDVFRGTESNKDEKAWCLVYEICYQVRYMFHWSKHHDDRSRRIMFKREDPTVEVVPPKDPRDRVDKNEVGRGDRAWEELLNASVAKTGRERRGGEGSPRARVSGAEDEETEEDTFASESLLWGRSSGSDPNNGDDGGDPPHGNGCQGDPPPEDSLHAPPPGGYSGGDWGGGTDDGGGGDGGGDVPPGSSQALHHGISVGERAHLHLSARRRSRRLSVRRIFSEDDGDDERGAESSAERGKGHHDESEPEDRLIDPSAHPEGADRSQSEQGTPI</sequence>
<feature type="compositionally biased region" description="Acidic residues" evidence="1">
    <location>
        <begin position="301"/>
        <end position="311"/>
    </location>
</feature>
<protein>
    <submittedName>
        <fullName evidence="2">Uncharacterized protein</fullName>
    </submittedName>
</protein>
<feature type="compositionally biased region" description="Basic residues" evidence="1">
    <location>
        <begin position="400"/>
        <end position="413"/>
    </location>
</feature>